<dbReference type="GO" id="GO:0000151">
    <property type="term" value="C:ubiquitin ligase complex"/>
    <property type="evidence" value="ECO:0007669"/>
    <property type="project" value="InterPro"/>
</dbReference>
<dbReference type="Pfam" id="PF10408">
    <property type="entry name" value="Ufd2P_core"/>
    <property type="match status" value="1"/>
</dbReference>
<comment type="similarity">
    <text evidence="5">Belongs to the ubiquitin conjugation factor E4 family.</text>
</comment>
<comment type="catalytic activity">
    <reaction evidence="1">
        <text>S-ubiquitinyl-[E2 ubiquitin-conjugating enzyme]-L-cysteine + [acceptor protein]-L-lysine = [E2 ubiquitin-conjugating enzyme]-L-cysteine + N(6)-ubiquitinyl-[acceptor protein]-L-lysine.</text>
        <dbReference type="EC" id="2.3.2.27"/>
    </reaction>
</comment>
<keyword evidence="10" id="KW-0539">Nucleus</keyword>
<evidence type="ECO:0000256" key="3">
    <source>
        <dbReference type="ARBA" id="ARBA00004496"/>
    </source>
</evidence>
<dbReference type="GO" id="GO:0000209">
    <property type="term" value="P:protein polyubiquitination"/>
    <property type="evidence" value="ECO:0007669"/>
    <property type="project" value="TreeGrafter"/>
</dbReference>
<dbReference type="GO" id="GO:0036503">
    <property type="term" value="P:ERAD pathway"/>
    <property type="evidence" value="ECO:0007669"/>
    <property type="project" value="InterPro"/>
</dbReference>
<dbReference type="GO" id="GO:0005634">
    <property type="term" value="C:nucleus"/>
    <property type="evidence" value="ECO:0007669"/>
    <property type="project" value="UniProtKB-SubCell"/>
</dbReference>
<evidence type="ECO:0000256" key="10">
    <source>
        <dbReference type="ARBA" id="ARBA00023242"/>
    </source>
</evidence>
<dbReference type="Gene3D" id="3.30.40.10">
    <property type="entry name" value="Zinc/RING finger domain, C3HC4 (zinc finger)"/>
    <property type="match status" value="1"/>
</dbReference>
<comment type="subcellular location">
    <subcellularLocation>
        <location evidence="3">Cytoplasm</location>
    </subcellularLocation>
    <subcellularLocation>
        <location evidence="2">Nucleus</location>
    </subcellularLocation>
</comment>
<dbReference type="InterPro" id="IPR003613">
    <property type="entry name" value="Ubox_domain"/>
</dbReference>
<evidence type="ECO:0000256" key="4">
    <source>
        <dbReference type="ARBA" id="ARBA00004906"/>
    </source>
</evidence>
<name>A0A1B2J8T9_PICPA</name>
<dbReference type="CDD" id="cd16657">
    <property type="entry name" value="RING-Ubox_UBE4A"/>
    <property type="match status" value="1"/>
</dbReference>
<evidence type="ECO:0000256" key="1">
    <source>
        <dbReference type="ARBA" id="ARBA00000900"/>
    </source>
</evidence>
<dbReference type="EC" id="2.3.2.27" evidence="6"/>
<protein>
    <recommendedName>
        <fullName evidence="6">RING-type E3 ubiquitin transferase</fullName>
        <ecNumber evidence="6">2.3.2.27</ecNumber>
    </recommendedName>
</protein>
<sequence length="954" mass="109910">MTDFDAWTSRTLENVLAISPVQVTCPINLDELDSILIEILTELGTPEKLPLSYLNNCYERCSTFKQRVNKDPAKLNAIDKIIANVTNYGLICFQVPGFFFDNTSLDQTLDYVLESINRGFLRKILSNAIENDSSLEVLNSIVPNLMNKLLAVDMINTPSPEISRYYFNVTDLLEAILAYPALAANFSEIDNFHPPDLKSNEFETRSLLGPLFRYSPLLPEIAYKNYEAYISPGYVDNMTSIKGIHEGSQLETKLIIDRVFSLTNKLVRGGEKPRAAFFRWAADLVNKSHLRVGQQVNPKLVASNSIMFNITMILIKFSLPFLANETKLPKIDIDYFNKRQIVDFTEETKINSTLQESADYYRVSDEVPNFISDCFYLTLTYLHYGLGGIYNWENRLKQQLSGLRMEIVRMEAQQSNPSGLNPFLEGILRFKLPKLKKTYKILQSERYSIQMVNSYRDLQSETFDTLSGAIKFFIRVIDPFHEYPSKELKLPFVELAVEDLDDPNVLRQKSPVPFRYYPEFFIEGLINYFYAVTKHGIYPLVYSNRNLTTWVQFLIIILRCPELMSNPHLKSRMVELLFYGTLKNTQGGAGFMDDIINSDPLVSNNIMYALIDFFVVVEKTGSSSQFYDKFNTRYHIGTILENLWGNNVFRKQLKQQSTQNVKFFVRFVARMLNDTTYLLDESLNKLISVHNYEAELGIRKGEQSSGERDTTLSELSDEEIEQRLQNSESQARSLVGLSNKVIQLFNLFTKELPSSFVIPELVHRLAGMLDYNLVALVGPKCSNLKVRNPQVYDFDPKRLLFNLCSIYVNLSKEEKFIDAVAQDERSFDITYFRKARRILEKHVYQATASFRQQFIAFGDSAMEKRSQQQQEELEMGDAPDEFLDPLMYTIMEDPVILPSSKVSIDRSTIKSHLLSDPTDPFNRMPLKLEDVIDNVELKQKIQEFKGKNKTRTEP</sequence>
<evidence type="ECO:0000259" key="11">
    <source>
        <dbReference type="PROSITE" id="PS51698"/>
    </source>
</evidence>
<dbReference type="OrthoDB" id="20295at2759"/>
<evidence type="ECO:0000313" key="12">
    <source>
        <dbReference type="EMBL" id="ANZ74402.1"/>
    </source>
</evidence>
<dbReference type="InterPro" id="IPR013083">
    <property type="entry name" value="Znf_RING/FYVE/PHD"/>
</dbReference>
<evidence type="ECO:0000256" key="2">
    <source>
        <dbReference type="ARBA" id="ARBA00004123"/>
    </source>
</evidence>
<dbReference type="GO" id="GO:0034450">
    <property type="term" value="F:ubiquitin-ubiquitin ligase activity"/>
    <property type="evidence" value="ECO:0007669"/>
    <property type="project" value="InterPro"/>
</dbReference>
<dbReference type="SUPFAM" id="SSF57850">
    <property type="entry name" value="RING/U-box"/>
    <property type="match status" value="1"/>
</dbReference>
<dbReference type="GO" id="GO:0005737">
    <property type="term" value="C:cytoplasm"/>
    <property type="evidence" value="ECO:0007669"/>
    <property type="project" value="UniProtKB-SubCell"/>
</dbReference>
<keyword evidence="8" id="KW-0808">Transferase</keyword>
<accession>A0A1B2J8T9</accession>
<dbReference type="PANTHER" id="PTHR13931">
    <property type="entry name" value="UBIQUITINATION FACTOR E4"/>
    <property type="match status" value="1"/>
</dbReference>
<dbReference type="EMBL" id="CP014584">
    <property type="protein sequence ID" value="ANZ74402.1"/>
    <property type="molecule type" value="Genomic_DNA"/>
</dbReference>
<evidence type="ECO:0000256" key="9">
    <source>
        <dbReference type="ARBA" id="ARBA00022786"/>
    </source>
</evidence>
<proteinExistence type="inferred from homology"/>
<organism evidence="12 13">
    <name type="scientific">Komagataella pastoris</name>
    <name type="common">Yeast</name>
    <name type="synonym">Pichia pastoris</name>
    <dbReference type="NCBI Taxonomy" id="4922"/>
    <lineage>
        <taxon>Eukaryota</taxon>
        <taxon>Fungi</taxon>
        <taxon>Dikarya</taxon>
        <taxon>Ascomycota</taxon>
        <taxon>Saccharomycotina</taxon>
        <taxon>Pichiomycetes</taxon>
        <taxon>Pichiales</taxon>
        <taxon>Pichiaceae</taxon>
        <taxon>Komagataella</taxon>
    </lineage>
</organism>
<dbReference type="InterPro" id="IPR045132">
    <property type="entry name" value="UBE4"/>
</dbReference>
<dbReference type="Proteomes" id="UP000094565">
    <property type="component" value="Chromosome 1"/>
</dbReference>
<comment type="pathway">
    <text evidence="4">Protein modification; protein ubiquitination.</text>
</comment>
<dbReference type="PROSITE" id="PS51698">
    <property type="entry name" value="U_BOX"/>
    <property type="match status" value="1"/>
</dbReference>
<evidence type="ECO:0000256" key="7">
    <source>
        <dbReference type="ARBA" id="ARBA00022490"/>
    </source>
</evidence>
<dbReference type="FunFam" id="3.30.40.10:FF:000055">
    <property type="entry name" value="Ubiquitin conjugation factor e4 a"/>
    <property type="match status" value="1"/>
</dbReference>
<keyword evidence="7" id="KW-0963">Cytoplasm</keyword>
<dbReference type="GO" id="GO:0006511">
    <property type="term" value="P:ubiquitin-dependent protein catabolic process"/>
    <property type="evidence" value="ECO:0007669"/>
    <property type="project" value="InterPro"/>
</dbReference>
<dbReference type="PANTHER" id="PTHR13931:SF2">
    <property type="entry name" value="UBIQUITIN CONJUGATION FACTOR E4 B"/>
    <property type="match status" value="1"/>
</dbReference>
<evidence type="ECO:0000256" key="8">
    <source>
        <dbReference type="ARBA" id="ARBA00022679"/>
    </source>
</evidence>
<keyword evidence="9" id="KW-0833">Ubl conjugation pathway</keyword>
<dbReference type="Pfam" id="PF04564">
    <property type="entry name" value="U-box"/>
    <property type="match status" value="1"/>
</dbReference>
<dbReference type="AlphaFoldDB" id="A0A1B2J8T9"/>
<dbReference type="InterPro" id="IPR019474">
    <property type="entry name" value="Ub_conjug_fac_E4_core"/>
</dbReference>
<dbReference type="SMART" id="SM00504">
    <property type="entry name" value="Ubox"/>
    <property type="match status" value="1"/>
</dbReference>
<evidence type="ECO:0000256" key="6">
    <source>
        <dbReference type="ARBA" id="ARBA00012483"/>
    </source>
</evidence>
<dbReference type="UniPathway" id="UPA00143"/>
<reference evidence="12 13" key="1">
    <citation type="submission" date="2016-02" db="EMBL/GenBank/DDBJ databases">
        <title>Comparative genomic and transcriptomic foundation for Pichia pastoris.</title>
        <authorList>
            <person name="Love K.R."/>
            <person name="Shah K.A."/>
            <person name="Whittaker C.A."/>
            <person name="Wu J."/>
            <person name="Bartlett M.C."/>
            <person name="Ma D."/>
            <person name="Leeson R.L."/>
            <person name="Priest M."/>
            <person name="Young S.K."/>
            <person name="Love J.C."/>
        </authorList>
    </citation>
    <scope>NUCLEOTIDE SEQUENCE [LARGE SCALE GENOMIC DNA]</scope>
    <source>
        <strain evidence="12 13">ATCC 28485</strain>
    </source>
</reference>
<keyword evidence="13" id="KW-1185">Reference proteome</keyword>
<feature type="domain" description="U-box" evidence="11">
    <location>
        <begin position="877"/>
        <end position="951"/>
    </location>
</feature>
<evidence type="ECO:0000313" key="13">
    <source>
        <dbReference type="Proteomes" id="UP000094565"/>
    </source>
</evidence>
<gene>
    <name evidence="12" type="primary">UFD2</name>
    <name evidence="12" type="ORF">ATY40_BA7501232</name>
</gene>
<evidence type="ECO:0000256" key="5">
    <source>
        <dbReference type="ARBA" id="ARBA00007434"/>
    </source>
</evidence>